<organism evidence="2 3">
    <name type="scientific">Rhizoclosmatium globosum</name>
    <dbReference type="NCBI Taxonomy" id="329046"/>
    <lineage>
        <taxon>Eukaryota</taxon>
        <taxon>Fungi</taxon>
        <taxon>Fungi incertae sedis</taxon>
        <taxon>Chytridiomycota</taxon>
        <taxon>Chytridiomycota incertae sedis</taxon>
        <taxon>Chytridiomycetes</taxon>
        <taxon>Chytridiales</taxon>
        <taxon>Chytriomycetaceae</taxon>
        <taxon>Rhizoclosmatium</taxon>
    </lineage>
</organism>
<dbReference type="Pfam" id="PF12937">
    <property type="entry name" value="F-box-like"/>
    <property type="match status" value="1"/>
</dbReference>
<dbReference type="InterPro" id="IPR036047">
    <property type="entry name" value="F-box-like_dom_sf"/>
</dbReference>
<dbReference type="SUPFAM" id="SSF81383">
    <property type="entry name" value="F-box domain"/>
    <property type="match status" value="1"/>
</dbReference>
<reference evidence="2 3" key="1">
    <citation type="submission" date="2016-07" db="EMBL/GenBank/DDBJ databases">
        <title>Pervasive Adenine N6-methylation of Active Genes in Fungi.</title>
        <authorList>
            <consortium name="DOE Joint Genome Institute"/>
            <person name="Mondo S.J."/>
            <person name="Dannebaum R.O."/>
            <person name="Kuo R.C."/>
            <person name="Labutti K."/>
            <person name="Haridas S."/>
            <person name="Kuo A."/>
            <person name="Salamov A."/>
            <person name="Ahrendt S.R."/>
            <person name="Lipzen A."/>
            <person name="Sullivan W."/>
            <person name="Andreopoulos W.B."/>
            <person name="Clum A."/>
            <person name="Lindquist E."/>
            <person name="Daum C."/>
            <person name="Ramamoorthy G.K."/>
            <person name="Gryganskyi A."/>
            <person name="Culley D."/>
            <person name="Magnuson J.K."/>
            <person name="James T.Y."/>
            <person name="O'Malley M.A."/>
            <person name="Stajich J.E."/>
            <person name="Spatafora J.W."/>
            <person name="Visel A."/>
            <person name="Grigoriev I.V."/>
        </authorList>
    </citation>
    <scope>NUCLEOTIDE SEQUENCE [LARGE SCALE GENOMIC DNA]</scope>
    <source>
        <strain evidence="2 3">JEL800</strain>
    </source>
</reference>
<name>A0A1Y2CMN6_9FUNG</name>
<comment type="caution">
    <text evidence="2">The sequence shown here is derived from an EMBL/GenBank/DDBJ whole genome shotgun (WGS) entry which is preliminary data.</text>
</comment>
<evidence type="ECO:0000313" key="3">
    <source>
        <dbReference type="Proteomes" id="UP000193642"/>
    </source>
</evidence>
<evidence type="ECO:0000313" key="2">
    <source>
        <dbReference type="EMBL" id="ORY48094.1"/>
    </source>
</evidence>
<dbReference type="AlphaFoldDB" id="A0A1Y2CMN6"/>
<protein>
    <recommendedName>
        <fullName evidence="1">F-box domain-containing protein</fullName>
    </recommendedName>
</protein>
<dbReference type="OrthoDB" id="2151721at2759"/>
<evidence type="ECO:0000259" key="1">
    <source>
        <dbReference type="Pfam" id="PF12937"/>
    </source>
</evidence>
<accession>A0A1Y2CMN6</accession>
<keyword evidence="3" id="KW-1185">Reference proteome</keyword>
<dbReference type="CDD" id="cd09917">
    <property type="entry name" value="F-box_SF"/>
    <property type="match status" value="1"/>
</dbReference>
<feature type="domain" description="F-box" evidence="1">
    <location>
        <begin position="9"/>
        <end position="45"/>
    </location>
</feature>
<gene>
    <name evidence="2" type="ORF">BCR33DRAFT_714526</name>
</gene>
<dbReference type="EMBL" id="MCGO01000012">
    <property type="protein sequence ID" value="ORY48094.1"/>
    <property type="molecule type" value="Genomic_DNA"/>
</dbReference>
<dbReference type="InterPro" id="IPR001810">
    <property type="entry name" value="F-box_dom"/>
</dbReference>
<sequence length="260" mass="29290">MAPLNQQPQLPTEILTQILLLPQLSIYDIRTISQTSRRMREIVTNSHFGQLFLAMDVGSLSFDISVETDVSTFDVLYYGISAPSDLESDKENQQLQSQYFSLPSDQSIFLLQVVPESMHVKICRWKLGASGRVHFTSETQSIAQQSSPSNRWKCSLWQKSGTGISPSRNSINETDLWNNEGRLAVPSRMSSAGFSVPGQETIVSRYGLRMKKQTAVAIERFFGFPAVDDDYDDDEVKMRESTPEEQPIIKHTILGFNSVN</sequence>
<proteinExistence type="predicted"/>
<dbReference type="Proteomes" id="UP000193642">
    <property type="component" value="Unassembled WGS sequence"/>
</dbReference>